<evidence type="ECO:0000256" key="2">
    <source>
        <dbReference type="ARBA" id="ARBA00005642"/>
    </source>
</evidence>
<dbReference type="GO" id="GO:1990481">
    <property type="term" value="P:mRNA pseudouridine synthesis"/>
    <property type="evidence" value="ECO:0007669"/>
    <property type="project" value="TreeGrafter"/>
</dbReference>
<dbReference type="Proteomes" id="UP000051790">
    <property type="component" value="Unassembled WGS sequence"/>
</dbReference>
<dbReference type="EC" id="5.4.99.25" evidence="5"/>
<dbReference type="GO" id="GO:0031119">
    <property type="term" value="P:tRNA pseudouridine synthesis"/>
    <property type="evidence" value="ECO:0007669"/>
    <property type="project" value="UniProtKB-UniRule"/>
</dbReference>
<evidence type="ECO:0000256" key="3">
    <source>
        <dbReference type="ARBA" id="ARBA00022694"/>
    </source>
</evidence>
<gene>
    <name evidence="5" type="primary">truB</name>
    <name evidence="8" type="ORF">FD01_GL002734</name>
</gene>
<keyword evidence="9" id="KW-1185">Reference proteome</keyword>
<name>A0A0R1Q6G1_9LACO</name>
<dbReference type="SUPFAM" id="SSF55120">
    <property type="entry name" value="Pseudouridine synthase"/>
    <property type="match status" value="1"/>
</dbReference>
<feature type="domain" description="tRNA pseudouridylate synthase B C-terminal" evidence="7">
    <location>
        <begin position="180"/>
        <end position="237"/>
    </location>
</feature>
<dbReference type="EMBL" id="AZEU01000313">
    <property type="protein sequence ID" value="KRL37778.1"/>
    <property type="molecule type" value="Genomic_DNA"/>
</dbReference>
<evidence type="ECO:0000313" key="9">
    <source>
        <dbReference type="Proteomes" id="UP000051790"/>
    </source>
</evidence>
<dbReference type="InterPro" id="IPR032819">
    <property type="entry name" value="TruB_C"/>
</dbReference>
<comment type="similarity">
    <text evidence="2 5">Belongs to the pseudouridine synthase TruB family. Type 1 subfamily.</text>
</comment>
<comment type="function">
    <text evidence="5">Responsible for synthesis of pseudouridine from uracil-55 in the psi GC loop of transfer RNAs.</text>
</comment>
<evidence type="ECO:0000256" key="1">
    <source>
        <dbReference type="ARBA" id="ARBA00000385"/>
    </source>
</evidence>
<dbReference type="PATRIC" id="fig|1423769.4.peg.2952"/>
<feature type="active site" description="Nucleophile" evidence="5">
    <location>
        <position position="38"/>
    </location>
</feature>
<organism evidence="8 9">
    <name type="scientific">Lacticaseibacillus manihotivorans DSM 13343 = JCM 12514</name>
    <dbReference type="NCBI Taxonomy" id="1423769"/>
    <lineage>
        <taxon>Bacteria</taxon>
        <taxon>Bacillati</taxon>
        <taxon>Bacillota</taxon>
        <taxon>Bacilli</taxon>
        <taxon>Lactobacillales</taxon>
        <taxon>Lactobacillaceae</taxon>
        <taxon>Lacticaseibacillus</taxon>
    </lineage>
</organism>
<evidence type="ECO:0000259" key="6">
    <source>
        <dbReference type="Pfam" id="PF01509"/>
    </source>
</evidence>
<evidence type="ECO:0000256" key="5">
    <source>
        <dbReference type="HAMAP-Rule" id="MF_01080"/>
    </source>
</evidence>
<dbReference type="Pfam" id="PF16198">
    <property type="entry name" value="TruB_C_2"/>
    <property type="match status" value="1"/>
</dbReference>
<keyword evidence="4 5" id="KW-0413">Isomerase</keyword>
<evidence type="ECO:0000259" key="7">
    <source>
        <dbReference type="Pfam" id="PF16198"/>
    </source>
</evidence>
<dbReference type="InterPro" id="IPR002501">
    <property type="entry name" value="PsdUridine_synth_N"/>
</dbReference>
<dbReference type="PANTHER" id="PTHR13767:SF2">
    <property type="entry name" value="PSEUDOURIDYLATE SYNTHASE TRUB1"/>
    <property type="match status" value="1"/>
</dbReference>
<protein>
    <recommendedName>
        <fullName evidence="5">tRNA pseudouridine synthase B</fullName>
        <ecNumber evidence="5">5.4.99.25</ecNumber>
    </recommendedName>
    <alternativeName>
        <fullName evidence="5">tRNA pseudouridine(55) synthase</fullName>
        <shortName evidence="5">Psi55 synthase</shortName>
    </alternativeName>
    <alternativeName>
        <fullName evidence="5">tRNA pseudouridylate synthase</fullName>
    </alternativeName>
    <alternativeName>
        <fullName evidence="5">tRNA-uridine isomerase</fullName>
    </alternativeName>
</protein>
<dbReference type="OrthoDB" id="9802309at2"/>
<dbReference type="Pfam" id="PF01509">
    <property type="entry name" value="TruB_N"/>
    <property type="match status" value="1"/>
</dbReference>
<dbReference type="InterPro" id="IPR020103">
    <property type="entry name" value="PsdUridine_synth_cat_dom_sf"/>
</dbReference>
<dbReference type="NCBIfam" id="TIGR00431">
    <property type="entry name" value="TruB"/>
    <property type="match status" value="1"/>
</dbReference>
<dbReference type="InterPro" id="IPR014780">
    <property type="entry name" value="tRNA_psdUridine_synth_TruB"/>
</dbReference>
<comment type="catalytic activity">
    <reaction evidence="1 5">
        <text>uridine(55) in tRNA = pseudouridine(55) in tRNA</text>
        <dbReference type="Rhea" id="RHEA:42532"/>
        <dbReference type="Rhea" id="RHEA-COMP:10101"/>
        <dbReference type="Rhea" id="RHEA-COMP:10102"/>
        <dbReference type="ChEBI" id="CHEBI:65314"/>
        <dbReference type="ChEBI" id="CHEBI:65315"/>
        <dbReference type="EC" id="5.4.99.25"/>
    </reaction>
</comment>
<dbReference type="FunFam" id="3.30.2350.10:FF:000011">
    <property type="entry name" value="tRNA pseudouridine synthase B"/>
    <property type="match status" value="1"/>
</dbReference>
<dbReference type="AlphaFoldDB" id="A0A0R1Q6G1"/>
<sequence>MDGILPVYKPAGMTSFDVIAQLRRLIHMKKIGHSGTLDPSVDGVLPIALGAATKAVPALMALGKTYTGEVTLGFCTETEDLDGAEVERVHLNQPFDETQVDAALASLTGTITQVPPMFSAVKVNGRRLYEYARKGETVERPSRQVTVYSFKRTSELKFDAESGVQTFTFEAKVSKGTYIRTLAVDVGRKLEVPAVMSQLTRIASGGFTLAQTLDLRELTPETATQAVAEHLRPIEYAYGDLPLVALTADQWDRVQHGRFLQLKQTTEKIGLTYQGVLKAVYQQADTLYRPDVMYLTNEGSPIDASH</sequence>
<dbReference type="RefSeq" id="WP_056965089.1">
    <property type="nucleotide sequence ID" value="NZ_AZEU01000313.1"/>
</dbReference>
<dbReference type="HAMAP" id="MF_01080">
    <property type="entry name" value="TruB_bact"/>
    <property type="match status" value="1"/>
</dbReference>
<keyword evidence="3 5" id="KW-0819">tRNA processing</keyword>
<dbReference type="GO" id="GO:0003723">
    <property type="term" value="F:RNA binding"/>
    <property type="evidence" value="ECO:0007669"/>
    <property type="project" value="InterPro"/>
</dbReference>
<comment type="caution">
    <text evidence="8">The sequence shown here is derived from an EMBL/GenBank/DDBJ whole genome shotgun (WGS) entry which is preliminary data.</text>
</comment>
<reference evidence="8 9" key="1">
    <citation type="journal article" date="2015" name="Genome Announc.">
        <title>Expanding the biotechnology potential of lactobacilli through comparative genomics of 213 strains and associated genera.</title>
        <authorList>
            <person name="Sun Z."/>
            <person name="Harris H.M."/>
            <person name="McCann A."/>
            <person name="Guo C."/>
            <person name="Argimon S."/>
            <person name="Zhang W."/>
            <person name="Yang X."/>
            <person name="Jeffery I.B."/>
            <person name="Cooney J.C."/>
            <person name="Kagawa T.F."/>
            <person name="Liu W."/>
            <person name="Song Y."/>
            <person name="Salvetti E."/>
            <person name="Wrobel A."/>
            <person name="Rasinkangas P."/>
            <person name="Parkhill J."/>
            <person name="Rea M.C."/>
            <person name="O'Sullivan O."/>
            <person name="Ritari J."/>
            <person name="Douillard F.P."/>
            <person name="Paul Ross R."/>
            <person name="Yang R."/>
            <person name="Briner A.E."/>
            <person name="Felis G.E."/>
            <person name="de Vos W.M."/>
            <person name="Barrangou R."/>
            <person name="Klaenhammer T.R."/>
            <person name="Caufield P.W."/>
            <person name="Cui Y."/>
            <person name="Zhang H."/>
            <person name="O'Toole P.W."/>
        </authorList>
    </citation>
    <scope>NUCLEOTIDE SEQUENCE [LARGE SCALE GENOMIC DNA]</scope>
    <source>
        <strain evidence="8 9">DSM 13343</strain>
    </source>
</reference>
<evidence type="ECO:0000313" key="8">
    <source>
        <dbReference type="EMBL" id="KRL37778.1"/>
    </source>
</evidence>
<evidence type="ECO:0000256" key="4">
    <source>
        <dbReference type="ARBA" id="ARBA00023235"/>
    </source>
</evidence>
<dbReference type="Gene3D" id="3.30.2350.10">
    <property type="entry name" value="Pseudouridine synthase"/>
    <property type="match status" value="1"/>
</dbReference>
<accession>A0A0R1Q6G1</accession>
<dbReference type="CDD" id="cd02573">
    <property type="entry name" value="PseudoU_synth_EcTruB"/>
    <property type="match status" value="1"/>
</dbReference>
<dbReference type="GO" id="GO:0160148">
    <property type="term" value="F:tRNA pseudouridine(55) synthase activity"/>
    <property type="evidence" value="ECO:0007669"/>
    <property type="project" value="UniProtKB-EC"/>
</dbReference>
<feature type="domain" description="Pseudouridine synthase II N-terminal" evidence="6">
    <location>
        <begin position="23"/>
        <end position="179"/>
    </location>
</feature>
<proteinExistence type="inferred from homology"/>
<dbReference type="PANTHER" id="PTHR13767">
    <property type="entry name" value="TRNA-PSEUDOURIDINE SYNTHASE"/>
    <property type="match status" value="1"/>
</dbReference>